<dbReference type="InterPro" id="IPR025370">
    <property type="entry name" value="SgrR_HTH_N"/>
</dbReference>
<evidence type="ECO:0000259" key="3">
    <source>
        <dbReference type="Pfam" id="PF12793"/>
    </source>
</evidence>
<evidence type="ECO:0000313" key="4">
    <source>
        <dbReference type="EMBL" id="NBI30250.1"/>
    </source>
</evidence>
<dbReference type="EMBL" id="SIJB01000030">
    <property type="protein sequence ID" value="NBI30250.1"/>
    <property type="molecule type" value="Genomic_DNA"/>
</dbReference>
<dbReference type="AlphaFoldDB" id="A0A6N9Q652"/>
<dbReference type="Pfam" id="PF00496">
    <property type="entry name" value="SBP_bac_5"/>
    <property type="match status" value="1"/>
</dbReference>
<keyword evidence="1" id="KW-0238">DNA-binding</keyword>
<dbReference type="InterPro" id="IPR039424">
    <property type="entry name" value="SBP_5"/>
</dbReference>
<proteinExistence type="predicted"/>
<reference evidence="4 5" key="1">
    <citation type="submission" date="2019-01" db="EMBL/GenBank/DDBJ databases">
        <title>Chengkuizengella sp. nov., isolated from deep-sea sediment of East Pacific Ocean.</title>
        <authorList>
            <person name="Yang J."/>
            <person name="Lai Q."/>
            <person name="Shao Z."/>
        </authorList>
    </citation>
    <scope>NUCLEOTIDE SEQUENCE [LARGE SCALE GENOMIC DNA]</scope>
    <source>
        <strain evidence="4 5">YPA3-1-1</strain>
    </source>
</reference>
<sequence>MKLIEHYLILYTAHKNQKIGVNIEITMSEIMDILSCSRVNARGVLHQLKELGWIQWNPGRGRGNISTINFQLSLMDGIKTYASGQLVQDFKGGMEFLHSLSIPTQIHSILGEYFKEWFGLQTEGDKEAKHILRLPIHRDLISLDPSRVFTAFEYHFVGQIYDTLLRIDFNTKQINPHLALGWDTPNDKEWTFYLRKGVRFHHGRFITAEDVIYTFQRLLDSKTSFFYWLGRYLKKVESSGDDTVIFYFNRPFPFFPNILCSHHASIVPYDVDMQQQIIGTGPFLVQSFSKEKLIMEAFDHYFKERAWLDRVEVFCLPEELQSRFLYKMMPENVDSMDVRDKPITQHIIRTQILIFQTNKPGPQQHPAFRRAIYFAIDRNMMIDELNIEDVYATDSFLTNQSKKRFPSYTLSEAREALKESGYAGETLTMLIPPNQWRKNADWIQSRCNQIGVSLKLQPLDLKKTLQKEYFRQADLILIDVSFYGDSEINLIEPFGNNSFHRQLFTLQENQQMDMYIDRFVSEKSKSKRFTIWNEFEDWFRKENLFLFLFHLKEESAYSSSLQGYKFGPFGLADFHNLWIKL</sequence>
<dbReference type="RefSeq" id="WP_160647058.1">
    <property type="nucleotide sequence ID" value="NZ_SIJB01000030.1"/>
</dbReference>
<dbReference type="Pfam" id="PF12793">
    <property type="entry name" value="SgrR_N"/>
    <property type="match status" value="1"/>
</dbReference>
<accession>A0A6N9Q652</accession>
<dbReference type="GO" id="GO:1904680">
    <property type="term" value="F:peptide transmembrane transporter activity"/>
    <property type="evidence" value="ECO:0007669"/>
    <property type="project" value="TreeGrafter"/>
</dbReference>
<dbReference type="SUPFAM" id="SSF53850">
    <property type="entry name" value="Periplasmic binding protein-like II"/>
    <property type="match status" value="1"/>
</dbReference>
<dbReference type="PANTHER" id="PTHR30290:SF72">
    <property type="entry name" value="HTH-TYPE TRANSCRIPTIONAL REGULATOR SGRR"/>
    <property type="match status" value="1"/>
</dbReference>
<dbReference type="GO" id="GO:0003677">
    <property type="term" value="F:DNA binding"/>
    <property type="evidence" value="ECO:0007669"/>
    <property type="project" value="UniProtKB-KW"/>
</dbReference>
<dbReference type="OrthoDB" id="5894719at2"/>
<dbReference type="Proteomes" id="UP000448943">
    <property type="component" value="Unassembled WGS sequence"/>
</dbReference>
<feature type="domain" description="Solute-binding protein family 5" evidence="2">
    <location>
        <begin position="174"/>
        <end position="487"/>
    </location>
</feature>
<dbReference type="GO" id="GO:0015833">
    <property type="term" value="P:peptide transport"/>
    <property type="evidence" value="ECO:0007669"/>
    <property type="project" value="TreeGrafter"/>
</dbReference>
<dbReference type="Gene3D" id="3.10.105.10">
    <property type="entry name" value="Dipeptide-binding Protein, Domain 3"/>
    <property type="match status" value="1"/>
</dbReference>
<gene>
    <name evidence="4" type="ORF">ERL59_14970</name>
</gene>
<name>A0A6N9Q652_9BACL</name>
<keyword evidence="5" id="KW-1185">Reference proteome</keyword>
<feature type="domain" description="Transcriptional regulator SgrR N-terminal HTH" evidence="3">
    <location>
        <begin position="3"/>
        <end position="86"/>
    </location>
</feature>
<evidence type="ECO:0000256" key="1">
    <source>
        <dbReference type="ARBA" id="ARBA00023125"/>
    </source>
</evidence>
<evidence type="ECO:0008006" key="6">
    <source>
        <dbReference type="Google" id="ProtNLM"/>
    </source>
</evidence>
<dbReference type="PANTHER" id="PTHR30290">
    <property type="entry name" value="PERIPLASMIC BINDING COMPONENT OF ABC TRANSPORTER"/>
    <property type="match status" value="1"/>
</dbReference>
<evidence type="ECO:0000313" key="5">
    <source>
        <dbReference type="Proteomes" id="UP000448943"/>
    </source>
</evidence>
<comment type="caution">
    <text evidence="4">The sequence shown here is derived from an EMBL/GenBank/DDBJ whole genome shotgun (WGS) entry which is preliminary data.</text>
</comment>
<organism evidence="4 5">
    <name type="scientific">Chengkuizengella marina</name>
    <dbReference type="NCBI Taxonomy" id="2507566"/>
    <lineage>
        <taxon>Bacteria</taxon>
        <taxon>Bacillati</taxon>
        <taxon>Bacillota</taxon>
        <taxon>Bacilli</taxon>
        <taxon>Bacillales</taxon>
        <taxon>Paenibacillaceae</taxon>
        <taxon>Chengkuizengella</taxon>
    </lineage>
</organism>
<dbReference type="InterPro" id="IPR000914">
    <property type="entry name" value="SBP_5_dom"/>
</dbReference>
<protein>
    <recommendedName>
        <fullName evidence="6">DNA-binding transcriptional regulator SgrR of sgrS sRNA, contains a MarR-type HTH domain and a solute-binding domain</fullName>
    </recommendedName>
</protein>
<evidence type="ECO:0000259" key="2">
    <source>
        <dbReference type="Pfam" id="PF00496"/>
    </source>
</evidence>
<dbReference type="Gene3D" id="3.40.190.10">
    <property type="entry name" value="Periplasmic binding protein-like II"/>
    <property type="match status" value="1"/>
</dbReference>